<feature type="compositionally biased region" description="Basic and acidic residues" evidence="1">
    <location>
        <begin position="21"/>
        <end position="34"/>
    </location>
</feature>
<sequence length="90" mass="9385">MAPGAGDRPLGRGVAAGLPTPEKRLKNTEERDAPESGGAPRPEPRWAAAGEDAADADAGAPRTEQTQVESSPLLAPTVPGRRCFWISRIA</sequence>
<feature type="compositionally biased region" description="Low complexity" evidence="1">
    <location>
        <begin position="47"/>
        <end position="60"/>
    </location>
</feature>
<comment type="caution">
    <text evidence="2">The sequence shown here is derived from an EMBL/GenBank/DDBJ whole genome shotgun (WGS) entry which is preliminary data.</text>
</comment>
<evidence type="ECO:0000313" key="2">
    <source>
        <dbReference type="EMBL" id="KAJ1184570.1"/>
    </source>
</evidence>
<proteinExistence type="predicted"/>
<accession>A0AAV7U675</accession>
<evidence type="ECO:0000313" key="3">
    <source>
        <dbReference type="Proteomes" id="UP001066276"/>
    </source>
</evidence>
<organism evidence="2 3">
    <name type="scientific">Pleurodeles waltl</name>
    <name type="common">Iberian ribbed newt</name>
    <dbReference type="NCBI Taxonomy" id="8319"/>
    <lineage>
        <taxon>Eukaryota</taxon>
        <taxon>Metazoa</taxon>
        <taxon>Chordata</taxon>
        <taxon>Craniata</taxon>
        <taxon>Vertebrata</taxon>
        <taxon>Euteleostomi</taxon>
        <taxon>Amphibia</taxon>
        <taxon>Batrachia</taxon>
        <taxon>Caudata</taxon>
        <taxon>Salamandroidea</taxon>
        <taxon>Salamandridae</taxon>
        <taxon>Pleurodelinae</taxon>
        <taxon>Pleurodeles</taxon>
    </lineage>
</organism>
<dbReference type="EMBL" id="JANPWB010000005">
    <property type="protein sequence ID" value="KAJ1184570.1"/>
    <property type="molecule type" value="Genomic_DNA"/>
</dbReference>
<dbReference type="AlphaFoldDB" id="A0AAV7U675"/>
<reference evidence="2" key="1">
    <citation type="journal article" date="2022" name="bioRxiv">
        <title>Sequencing and chromosome-scale assembly of the giantPleurodeles waltlgenome.</title>
        <authorList>
            <person name="Brown T."/>
            <person name="Elewa A."/>
            <person name="Iarovenko S."/>
            <person name="Subramanian E."/>
            <person name="Araus A.J."/>
            <person name="Petzold A."/>
            <person name="Susuki M."/>
            <person name="Suzuki K.-i.T."/>
            <person name="Hayashi T."/>
            <person name="Toyoda A."/>
            <person name="Oliveira C."/>
            <person name="Osipova E."/>
            <person name="Leigh N.D."/>
            <person name="Simon A."/>
            <person name="Yun M.H."/>
        </authorList>
    </citation>
    <scope>NUCLEOTIDE SEQUENCE</scope>
    <source>
        <strain evidence="2">20211129_DDA</strain>
        <tissue evidence="2">Liver</tissue>
    </source>
</reference>
<dbReference type="Proteomes" id="UP001066276">
    <property type="component" value="Chromosome 3_1"/>
</dbReference>
<gene>
    <name evidence="2" type="ORF">NDU88_001374</name>
</gene>
<feature type="region of interest" description="Disordered" evidence="1">
    <location>
        <begin position="1"/>
        <end position="77"/>
    </location>
</feature>
<keyword evidence="3" id="KW-1185">Reference proteome</keyword>
<protein>
    <submittedName>
        <fullName evidence="2">Uncharacterized protein</fullName>
    </submittedName>
</protein>
<evidence type="ECO:0000256" key="1">
    <source>
        <dbReference type="SAM" id="MobiDB-lite"/>
    </source>
</evidence>
<name>A0AAV7U675_PLEWA</name>